<dbReference type="RefSeq" id="WP_251410051.1">
    <property type="nucleotide sequence ID" value="NZ_JAMQGM010000011.1"/>
</dbReference>
<keyword evidence="2" id="KW-0472">Membrane</keyword>
<name>A0ABT0X2B3_9ACTN</name>
<keyword evidence="2" id="KW-0812">Transmembrane</keyword>
<evidence type="ECO:0000313" key="4">
    <source>
        <dbReference type="Proteomes" id="UP001167160"/>
    </source>
</evidence>
<dbReference type="Proteomes" id="UP001167160">
    <property type="component" value="Unassembled WGS sequence"/>
</dbReference>
<keyword evidence="4" id="KW-1185">Reference proteome</keyword>
<keyword evidence="3" id="KW-0808">Transferase</keyword>
<keyword evidence="2" id="KW-1133">Transmembrane helix</keyword>
<feature type="region of interest" description="Disordered" evidence="1">
    <location>
        <begin position="158"/>
        <end position="183"/>
    </location>
</feature>
<gene>
    <name evidence="3" type="ORF">M1E25_04770</name>
</gene>
<proteinExistence type="predicted"/>
<evidence type="ECO:0000256" key="2">
    <source>
        <dbReference type="SAM" id="Phobius"/>
    </source>
</evidence>
<evidence type="ECO:0000313" key="3">
    <source>
        <dbReference type="EMBL" id="MCM2576672.1"/>
    </source>
</evidence>
<evidence type="ECO:0000256" key="1">
    <source>
        <dbReference type="SAM" id="MobiDB-lite"/>
    </source>
</evidence>
<feature type="region of interest" description="Disordered" evidence="1">
    <location>
        <begin position="1"/>
        <end position="27"/>
    </location>
</feature>
<organism evidence="3 4">
    <name type="scientific">Streptomyces meridianus</name>
    <dbReference type="NCBI Taxonomy" id="2938945"/>
    <lineage>
        <taxon>Bacteria</taxon>
        <taxon>Bacillati</taxon>
        <taxon>Actinomycetota</taxon>
        <taxon>Actinomycetes</taxon>
        <taxon>Kitasatosporales</taxon>
        <taxon>Streptomycetaceae</taxon>
        <taxon>Streptomyces</taxon>
    </lineage>
</organism>
<sequence>MTSADPRPSVPHQAPPPGAPQPGSTTTTRRRLVTLLVVVLLIGIPTGYLVVSAQQSRDSGKDKARKAAATGLTADWPSRVQRRIYDVPIPRYSKNVAFYETNTWKVSRLYVQFTTTDEGLDTFLHNIGTSRSDLRKDRQAVTERNAAVVGWNIGSGSRWAGTAHPQPDPQPDHRIAVDLGNPSHPTVYVVSTATP</sequence>
<reference evidence="3" key="1">
    <citation type="journal article" date="2023" name="Int. J. Syst. Evol. Microbiol.">
        <title>Streptomyces meridianus sp. nov. isolated from brackish water of the Tagus estuary in Alcochete, Portugal.</title>
        <authorList>
            <person name="Santos J.D.N."/>
            <person name="Klimek D."/>
            <person name="Calusinska M."/>
            <person name="Lobo Da Cunha A."/>
            <person name="Catita J."/>
            <person name="Goncalves H."/>
            <person name="Gonzalez I."/>
            <person name="Reyes F."/>
            <person name="Lage O.M."/>
        </authorList>
    </citation>
    <scope>NUCLEOTIDE SEQUENCE</scope>
    <source>
        <strain evidence="3">MTZ3.1</strain>
    </source>
</reference>
<keyword evidence="3" id="KW-0418">Kinase</keyword>
<comment type="caution">
    <text evidence="3">The sequence shown here is derived from an EMBL/GenBank/DDBJ whole genome shotgun (WGS) entry which is preliminary data.</text>
</comment>
<feature type="transmembrane region" description="Helical" evidence="2">
    <location>
        <begin position="32"/>
        <end position="51"/>
    </location>
</feature>
<accession>A0ABT0X2B3</accession>
<dbReference type="GO" id="GO:0016301">
    <property type="term" value="F:kinase activity"/>
    <property type="evidence" value="ECO:0007669"/>
    <property type="project" value="UniProtKB-KW"/>
</dbReference>
<protein>
    <submittedName>
        <fullName evidence="3">Sugar kinase</fullName>
    </submittedName>
</protein>
<dbReference type="EMBL" id="JAMQGM010000011">
    <property type="protein sequence ID" value="MCM2576672.1"/>
    <property type="molecule type" value="Genomic_DNA"/>
</dbReference>